<organism evidence="1 2">
    <name type="scientific">Kickxella alabastrina</name>
    <dbReference type="NCBI Taxonomy" id="61397"/>
    <lineage>
        <taxon>Eukaryota</taxon>
        <taxon>Fungi</taxon>
        <taxon>Fungi incertae sedis</taxon>
        <taxon>Zoopagomycota</taxon>
        <taxon>Kickxellomycotina</taxon>
        <taxon>Kickxellomycetes</taxon>
        <taxon>Kickxellales</taxon>
        <taxon>Kickxellaceae</taxon>
        <taxon>Kickxella</taxon>
    </lineage>
</organism>
<sequence>MKTVSNFSSIIVLVTLTLGGVFGHTFLNNLVIDGEDVSNGKCIRPVTGLKTMYVGDTSSVNMRCRPGNQSPSATAICPVKAGSKMGVEWHHSSKTPTDNIISQSHRGPCLIYMARMDQPIDGDVWFKVYEEAYDESTKEWCTDKIRRNMGVLNFTIPADIESGDYLLRTEIIALHGAQRRGYAQFFPNCAQLSVTGGGSAKPKGYKIPGIYTADDPGIFVNYRKVNVNYVIPGPPVYVPGNNGTVKSVLSSSSSRMADDTLTDTETFNIND</sequence>
<evidence type="ECO:0000313" key="1">
    <source>
        <dbReference type="EMBL" id="KAJ1890191.1"/>
    </source>
</evidence>
<name>A0ACC1IC50_9FUNG</name>
<comment type="caution">
    <text evidence="1">The sequence shown here is derived from an EMBL/GenBank/DDBJ whole genome shotgun (WGS) entry which is preliminary data.</text>
</comment>
<accession>A0ACC1IC50</accession>
<proteinExistence type="predicted"/>
<evidence type="ECO:0000313" key="2">
    <source>
        <dbReference type="Proteomes" id="UP001150581"/>
    </source>
</evidence>
<dbReference type="EMBL" id="JANBPG010001387">
    <property type="protein sequence ID" value="KAJ1890191.1"/>
    <property type="molecule type" value="Genomic_DNA"/>
</dbReference>
<reference evidence="1" key="1">
    <citation type="submission" date="2022-07" db="EMBL/GenBank/DDBJ databases">
        <title>Phylogenomic reconstructions and comparative analyses of Kickxellomycotina fungi.</title>
        <authorList>
            <person name="Reynolds N.K."/>
            <person name="Stajich J.E."/>
            <person name="Barry K."/>
            <person name="Grigoriev I.V."/>
            <person name="Crous P."/>
            <person name="Smith M.E."/>
        </authorList>
    </citation>
    <scope>NUCLEOTIDE SEQUENCE</scope>
    <source>
        <strain evidence="1">Benny 63K</strain>
    </source>
</reference>
<protein>
    <submittedName>
        <fullName evidence="1">Uncharacterized protein</fullName>
    </submittedName>
</protein>
<gene>
    <name evidence="1" type="ORF">LPJ66_007625</name>
</gene>
<keyword evidence="2" id="KW-1185">Reference proteome</keyword>
<dbReference type="Proteomes" id="UP001150581">
    <property type="component" value="Unassembled WGS sequence"/>
</dbReference>